<dbReference type="SMART" id="SM01260">
    <property type="entry name" value="LANC_like"/>
    <property type="match status" value="1"/>
</dbReference>
<feature type="domain" description="Lantibiotic biosynthesis protein dehydration" evidence="1">
    <location>
        <begin position="158"/>
        <end position="513"/>
    </location>
</feature>
<evidence type="ECO:0000259" key="1">
    <source>
        <dbReference type="Pfam" id="PF13575"/>
    </source>
</evidence>
<dbReference type="Gene3D" id="1.50.10.20">
    <property type="match status" value="1"/>
</dbReference>
<dbReference type="NCBIfam" id="TIGR03897">
    <property type="entry name" value="lanti_2_LanM"/>
    <property type="match status" value="1"/>
</dbReference>
<comment type="caution">
    <text evidence="2">The sequence shown here is derived from an EMBL/GenBank/DDBJ whole genome shotgun (WGS) entry which is preliminary data.</text>
</comment>
<evidence type="ECO:0000313" key="3">
    <source>
        <dbReference type="Proteomes" id="UP001139031"/>
    </source>
</evidence>
<dbReference type="Pfam" id="PF05147">
    <property type="entry name" value="LANC_like"/>
    <property type="match status" value="1"/>
</dbReference>
<dbReference type="InterPro" id="IPR017146">
    <property type="entry name" value="Lanti_2_LanM"/>
</dbReference>
<dbReference type="PRINTS" id="PR01955">
    <property type="entry name" value="LANCFRANKIA"/>
</dbReference>
<name>A0ABS7TKQ1_9BACT</name>
<dbReference type="RefSeq" id="WP_224190567.1">
    <property type="nucleotide sequence ID" value="NZ_JAIRAU010000001.1"/>
</dbReference>
<evidence type="ECO:0000313" key="2">
    <source>
        <dbReference type="EMBL" id="MBZ5708802.1"/>
    </source>
</evidence>
<proteinExistence type="predicted"/>
<dbReference type="PRINTS" id="PR01950">
    <property type="entry name" value="LANCSUPER"/>
</dbReference>
<dbReference type="InterPro" id="IPR007822">
    <property type="entry name" value="LANC-like"/>
</dbReference>
<reference evidence="2" key="1">
    <citation type="submission" date="2021-08" db="EMBL/GenBank/DDBJ databases">
        <authorList>
            <person name="Stevens D.C."/>
        </authorList>
    </citation>
    <scope>NUCLEOTIDE SEQUENCE</scope>
    <source>
        <strain evidence="2">DSM 53165</strain>
    </source>
</reference>
<sequence length="996" mass="109220">MFEEGDYVHVFRALGFTRGALAGLLGEAPEALASRLPPPAWAREFTEIFQTGGSCPEWIDALLDSGDWRRQAAWLGWPLFAGARRQIDEFVRSTVEHLRIPHDGLALRTSLIDLFSARVANLCVRVLVYEAHEAGKDFPAFARELRSREAVWTLLRKYPVLARDLMRVYRHSLQMIGEVLRRLASDWASLPWARGRLERVKGLASDPHHEGREVLCVECDPTTLIYKPRSCAADDLFARRLLPWIEPDFDPALVACSVREGYSWMPFVDNAPCDSEAELDAFFRRSGRLLAVAYFMGVTDLHCENIIARAGMPVPIDIETILHPELVTSGIGHNRADATFSLFDTMLVPGVRRTSPVDMAGLAKTDRWPSAPLPNWEQVEDEAPRIVWKSKILPARKNLPRLASAEQGPPERHHRALAAGLAEGYREALNRPGVIEDILRDYADAPTRVVVRATALYMELLADTRHPSLLGDALQRDCWLLQLGTSDAEEPTLLSVLPAEWRALTRGDVPVFWTLGGGRDLFVWGERQRITSLTVSGAEQVRARLRSPAPLERLQWQLRSGLAVGARAPLEPAGAAPRSSGERLDPLAKAAAIGDVLLGLAVATDRGGLDWFTLKRESTEHEWDIHVLDTDLYGGLAGIALFLLYLARATGKQVYRENGERGLWEAYLRWKSAPGLRGGGYVGAGSLLYAMMHAHALGIAWVGGAIDEVVDAIVAAPVEEPGTRDVLYGDAGLLLVVLRVIVYRRSTGAPEDARLNTLASALTERLTQTAIEGEAGELTWQPGKDFGHVWLCGLSHGASGVAFALAQAARVLDAPALRPYVLGALRYEERRFDEAEETWLNVISEDAAAIGDGLRRDVCSWCNGAPGVGLVRLALMADGSDEAVSEQLSRDVERSLRAIERGLPALVSDSLCHGTAGTLEVAFRLSEALGSPASPPWMAEALARLASTEVVDYRCSNPYEITTPELMTGIAGIGMFWLRVAHLDAAPCVMTLEGPC</sequence>
<dbReference type="Pfam" id="PF13575">
    <property type="entry name" value="DUF4135"/>
    <property type="match status" value="1"/>
</dbReference>
<gene>
    <name evidence="2" type="primary">lanM</name>
    <name evidence="2" type="ORF">K7C98_06010</name>
</gene>
<dbReference type="CDD" id="cd04792">
    <property type="entry name" value="LanM-like"/>
    <property type="match status" value="1"/>
</dbReference>
<dbReference type="Proteomes" id="UP001139031">
    <property type="component" value="Unassembled WGS sequence"/>
</dbReference>
<dbReference type="EMBL" id="JAIRAU010000001">
    <property type="protein sequence ID" value="MBZ5708802.1"/>
    <property type="molecule type" value="Genomic_DNA"/>
</dbReference>
<dbReference type="SUPFAM" id="SSF158745">
    <property type="entry name" value="LanC-like"/>
    <property type="match status" value="1"/>
</dbReference>
<protein>
    <submittedName>
        <fullName evidence="2">Type 2 lantipeptide synthetase LanM</fullName>
    </submittedName>
</protein>
<organism evidence="2 3">
    <name type="scientific">Nannocystis pusilla</name>
    <dbReference type="NCBI Taxonomy" id="889268"/>
    <lineage>
        <taxon>Bacteria</taxon>
        <taxon>Pseudomonadati</taxon>
        <taxon>Myxococcota</taxon>
        <taxon>Polyangia</taxon>
        <taxon>Nannocystales</taxon>
        <taxon>Nannocystaceae</taxon>
        <taxon>Nannocystis</taxon>
    </lineage>
</organism>
<dbReference type="InterPro" id="IPR025410">
    <property type="entry name" value="Lant_dehyd"/>
</dbReference>
<dbReference type="PIRSF" id="PIRSF037228">
    <property type="entry name" value="Lant_mod_RumM"/>
    <property type="match status" value="1"/>
</dbReference>
<accession>A0ABS7TKQ1</accession>
<keyword evidence="3" id="KW-1185">Reference proteome</keyword>